<dbReference type="PANTHER" id="PTHR44591:SF3">
    <property type="entry name" value="RESPONSE REGULATORY DOMAIN-CONTAINING PROTEIN"/>
    <property type="match status" value="1"/>
</dbReference>
<proteinExistence type="predicted"/>
<dbReference type="Proteomes" id="UP001595528">
    <property type="component" value="Unassembled WGS sequence"/>
</dbReference>
<organism evidence="4 5">
    <name type="scientific">Marinibaculum pumilum</name>
    <dbReference type="NCBI Taxonomy" id="1766165"/>
    <lineage>
        <taxon>Bacteria</taxon>
        <taxon>Pseudomonadati</taxon>
        <taxon>Pseudomonadota</taxon>
        <taxon>Alphaproteobacteria</taxon>
        <taxon>Rhodospirillales</taxon>
        <taxon>Rhodospirillaceae</taxon>
        <taxon>Marinibaculum</taxon>
    </lineage>
</organism>
<evidence type="ECO:0000256" key="1">
    <source>
        <dbReference type="ARBA" id="ARBA00022553"/>
    </source>
</evidence>
<gene>
    <name evidence="4" type="ORF">ACFOGJ_17155</name>
</gene>
<keyword evidence="5" id="KW-1185">Reference proteome</keyword>
<accession>A0ABV7L2T5</accession>
<dbReference type="InterPro" id="IPR050595">
    <property type="entry name" value="Bact_response_regulator"/>
</dbReference>
<feature type="domain" description="Response regulatory" evidence="3">
    <location>
        <begin position="5"/>
        <end position="124"/>
    </location>
</feature>
<reference evidence="5" key="1">
    <citation type="journal article" date="2019" name="Int. J. Syst. Evol. Microbiol.">
        <title>The Global Catalogue of Microorganisms (GCM) 10K type strain sequencing project: providing services to taxonomists for standard genome sequencing and annotation.</title>
        <authorList>
            <consortium name="The Broad Institute Genomics Platform"/>
            <consortium name="The Broad Institute Genome Sequencing Center for Infectious Disease"/>
            <person name="Wu L."/>
            <person name="Ma J."/>
        </authorList>
    </citation>
    <scope>NUCLEOTIDE SEQUENCE [LARGE SCALE GENOMIC DNA]</scope>
    <source>
        <strain evidence="5">KCTC 42964</strain>
    </source>
</reference>
<dbReference type="RefSeq" id="WP_379902673.1">
    <property type="nucleotide sequence ID" value="NZ_JBHRTR010000029.1"/>
</dbReference>
<dbReference type="PANTHER" id="PTHR44591">
    <property type="entry name" value="STRESS RESPONSE REGULATOR PROTEIN 1"/>
    <property type="match status" value="1"/>
</dbReference>
<dbReference type="SMART" id="SM00448">
    <property type="entry name" value="REC"/>
    <property type="match status" value="1"/>
</dbReference>
<evidence type="ECO:0000259" key="3">
    <source>
        <dbReference type="PROSITE" id="PS50110"/>
    </source>
</evidence>
<dbReference type="EMBL" id="JBHRTR010000029">
    <property type="protein sequence ID" value="MFC3228976.1"/>
    <property type="molecule type" value="Genomic_DNA"/>
</dbReference>
<dbReference type="Pfam" id="PF00072">
    <property type="entry name" value="Response_reg"/>
    <property type="match status" value="1"/>
</dbReference>
<sequence>MSRPDMVIVDDEPDFAAFVATVAEGMGFAVRLAESGMALRRLYGERRPDLVMLDIVMPDEDGIEVARWLHEAAYAGGLILISGHNPLYLKMAAVLRELAGERPPVILRKPIRLAELRAAMQPWADT</sequence>
<dbReference type="Gene3D" id="3.40.50.2300">
    <property type="match status" value="1"/>
</dbReference>
<evidence type="ECO:0000313" key="4">
    <source>
        <dbReference type="EMBL" id="MFC3228976.1"/>
    </source>
</evidence>
<dbReference type="PROSITE" id="PS50110">
    <property type="entry name" value="RESPONSE_REGULATORY"/>
    <property type="match status" value="1"/>
</dbReference>
<keyword evidence="1 2" id="KW-0597">Phosphoprotein</keyword>
<name>A0ABV7L2T5_9PROT</name>
<dbReference type="InterPro" id="IPR011006">
    <property type="entry name" value="CheY-like_superfamily"/>
</dbReference>
<protein>
    <submittedName>
        <fullName evidence="4">Response regulator</fullName>
    </submittedName>
</protein>
<comment type="caution">
    <text evidence="4">The sequence shown here is derived from an EMBL/GenBank/DDBJ whole genome shotgun (WGS) entry which is preliminary data.</text>
</comment>
<dbReference type="SUPFAM" id="SSF52172">
    <property type="entry name" value="CheY-like"/>
    <property type="match status" value="1"/>
</dbReference>
<evidence type="ECO:0000256" key="2">
    <source>
        <dbReference type="PROSITE-ProRule" id="PRU00169"/>
    </source>
</evidence>
<feature type="modified residue" description="4-aspartylphosphate" evidence="2">
    <location>
        <position position="54"/>
    </location>
</feature>
<evidence type="ECO:0000313" key="5">
    <source>
        <dbReference type="Proteomes" id="UP001595528"/>
    </source>
</evidence>
<dbReference type="InterPro" id="IPR001789">
    <property type="entry name" value="Sig_transdc_resp-reg_receiver"/>
</dbReference>